<dbReference type="OrthoDB" id="3297985at2"/>
<dbReference type="AlphaFoldDB" id="A0A239GDE6"/>
<dbReference type="RefSeq" id="WP_089243896.1">
    <property type="nucleotide sequence ID" value="NZ_FZPH01000001.1"/>
</dbReference>
<keyword evidence="3" id="KW-1185">Reference proteome</keyword>
<feature type="transmembrane region" description="Helical" evidence="1">
    <location>
        <begin position="180"/>
        <end position="198"/>
    </location>
</feature>
<protein>
    <submittedName>
        <fullName evidence="2">ABC-2 type transport system permease protein</fullName>
    </submittedName>
</protein>
<evidence type="ECO:0000256" key="1">
    <source>
        <dbReference type="SAM" id="Phobius"/>
    </source>
</evidence>
<keyword evidence="1" id="KW-0472">Membrane</keyword>
<dbReference type="Proteomes" id="UP000198362">
    <property type="component" value="Unassembled WGS sequence"/>
</dbReference>
<sequence length="258" mass="26175">MRSALYAEWTKLRTTAGPFWLVVLAAVLTTALSAVAARAVSCAATGCGVDAPLVALTGVQLGQAVVAVLAVMVVGDEYRTGMIRTTLAATPSRAILLGAKSLVVAGATLAAAVPGVLGAWLAGRLIMPGRGFTAEHGYAPLSLTDGGTLRAFAGSALYLTLVALLSLGIAAAVRDAPTGVGVVLGVLYMAPILVAVVSDPDWVRRLRQIMPSDAGTAILHTVDLPSLPIGPWPGLGVLALWSAGALLLGGLLLRLRDA</sequence>
<reference evidence="2 3" key="1">
    <citation type="submission" date="2017-06" db="EMBL/GenBank/DDBJ databases">
        <authorList>
            <person name="Kim H.J."/>
            <person name="Triplett B.A."/>
        </authorList>
    </citation>
    <scope>NUCLEOTIDE SEQUENCE [LARGE SCALE GENOMIC DNA]</scope>
    <source>
        <strain evidence="2 3">CGMCC 4.5593</strain>
    </source>
</reference>
<feature type="transmembrane region" description="Helical" evidence="1">
    <location>
        <begin position="53"/>
        <end position="74"/>
    </location>
</feature>
<proteinExistence type="predicted"/>
<dbReference type="EMBL" id="FZPH01000001">
    <property type="protein sequence ID" value="SNS67346.1"/>
    <property type="molecule type" value="Genomic_DNA"/>
</dbReference>
<keyword evidence="1" id="KW-1133">Transmembrane helix</keyword>
<feature type="transmembrane region" description="Helical" evidence="1">
    <location>
        <begin position="232"/>
        <end position="253"/>
    </location>
</feature>
<name>A0A239GDE6_9ACTN</name>
<accession>A0A239GDE6</accession>
<feature type="transmembrane region" description="Helical" evidence="1">
    <location>
        <begin position="151"/>
        <end position="173"/>
    </location>
</feature>
<evidence type="ECO:0000313" key="2">
    <source>
        <dbReference type="EMBL" id="SNS67346.1"/>
    </source>
</evidence>
<evidence type="ECO:0000313" key="3">
    <source>
        <dbReference type="Proteomes" id="UP000198362"/>
    </source>
</evidence>
<organism evidence="2 3">
    <name type="scientific">Asanoa hainanensis</name>
    <dbReference type="NCBI Taxonomy" id="560556"/>
    <lineage>
        <taxon>Bacteria</taxon>
        <taxon>Bacillati</taxon>
        <taxon>Actinomycetota</taxon>
        <taxon>Actinomycetes</taxon>
        <taxon>Micromonosporales</taxon>
        <taxon>Micromonosporaceae</taxon>
        <taxon>Asanoa</taxon>
    </lineage>
</organism>
<gene>
    <name evidence="2" type="ORF">SAMN05421812_101354</name>
</gene>
<keyword evidence="1" id="KW-0812">Transmembrane</keyword>
<feature type="transmembrane region" description="Helical" evidence="1">
    <location>
        <begin position="95"/>
        <end position="122"/>
    </location>
</feature>